<accession>V4CMP7</accession>
<evidence type="ECO:0000259" key="8">
    <source>
        <dbReference type="SMART" id="SM01036"/>
    </source>
</evidence>
<reference evidence="9 10" key="1">
    <citation type="journal article" date="2013" name="Nature">
        <title>Insights into bilaterian evolution from three spiralian genomes.</title>
        <authorList>
            <person name="Simakov O."/>
            <person name="Marletaz F."/>
            <person name="Cho S.J."/>
            <person name="Edsinger-Gonzales E."/>
            <person name="Havlak P."/>
            <person name="Hellsten U."/>
            <person name="Kuo D.H."/>
            <person name="Larsson T."/>
            <person name="Lv J."/>
            <person name="Arendt D."/>
            <person name="Savage R."/>
            <person name="Osoegawa K."/>
            <person name="de Jong P."/>
            <person name="Grimwood J."/>
            <person name="Chapman J.A."/>
            <person name="Shapiro H."/>
            <person name="Aerts A."/>
            <person name="Otillar R.P."/>
            <person name="Terry A.Y."/>
            <person name="Boore J.L."/>
            <person name="Grigoriev I.V."/>
            <person name="Lindberg D.R."/>
            <person name="Seaver E.C."/>
            <person name="Weisblat D.A."/>
            <person name="Putnam N.H."/>
            <person name="Rokhsar D.S."/>
        </authorList>
    </citation>
    <scope>NUCLEOTIDE SEQUENCE [LARGE SCALE GENOMIC DNA]</scope>
</reference>
<dbReference type="InterPro" id="IPR016024">
    <property type="entry name" value="ARM-type_fold"/>
</dbReference>
<evidence type="ECO:0000256" key="2">
    <source>
        <dbReference type="ARBA" id="ARBA00010559"/>
    </source>
</evidence>
<evidence type="ECO:0000313" key="9">
    <source>
        <dbReference type="EMBL" id="ESP03635.1"/>
    </source>
</evidence>
<comment type="function">
    <text evidence="7">Involved in nucleolar processing of pre-18S ribosomal RNA.</text>
</comment>
<dbReference type="GO" id="GO:0032040">
    <property type="term" value="C:small-subunit processome"/>
    <property type="evidence" value="ECO:0007669"/>
    <property type="project" value="TreeGrafter"/>
</dbReference>
<dbReference type="Pfam" id="PF08146">
    <property type="entry name" value="BP28CT"/>
    <property type="match status" value="1"/>
</dbReference>
<sequence length="978" mass="112713">MHPCSIFLFFYCRQIKDEEKVSVFESDNWKRVLILLEAIQEKKKIENAPKLVPLAIQLLTRILESDDHINGEYIKQLVLSTLYFICSRHLEEIKSSGLKAEQFNLEMIVQCIRTSDNPQTHHQALLVLTVAAKIQPGQLLHNVMSVFTFMGANTLRQDNTYSFHIISQILETVIPACEETTKSPKSGKKEDEKKPEMIIGMILRIFVDAYPHIPEHRKLMLFSKLIQIVGPDKYLWHCLLLFIEQVATKGRQTSIEDDDEDSKQAGPISTTDLDFILKLATSFPLVTQISSVKTMISFIASLPVEKDDVPLQPSINKAKYTTDVNIITDEAKIFNLATHTAKQLRHFKYATFYLLCQHLQCESFLAQMANHQEEELLPNFQKYLEKVLQYLSQAARNSELCQQKSDSKFHKVLLHKVYDLLDKVVSLLPDVMFVQVVSGLMDHDLVPVQRKSMELLNTKLHQIKESQSSTQSEMLLPLVEKLNIIAKLTLLVESEEEKTLNGQTALYSLKLLCRMLASKNPKPFVEVLKLSSEVLKKRRENPAICATVLLCIAELCTCLKVHVIQYLPLFIPQVIEMVAQDDSLLDNELLTLSFATALLCVVQNLPQFLSPYLLDILHQVCRISYFADGDNPQRPQLKIRLQLVRHLLATSLPSRVILPCIFNCYDLLVTTDWVRYIFVMSILKEHISEMKKEDLDSYQNQLLEFFYKAFDFRIKYSQVIIKHFKSGIITIEDSVIPTMTSMVMKMSEASFRPMMFKVFDWCTRDNNKDRILVLYRLSDYLVETLRSLFMIVAGPIVNYTAQILDLNNSSKTRKVNNNKQNVLITSILDCLSKCFLYDNEGFLTSDRFETVMQPIVDQIDNLPYNKKESIYKNRVTNHLVPCIGNLVLAAHDDSLWKKLNYQILLKTRHSDALVRMAALEIEDEFHKKLGLDFMTLLPETIPFLAELMEDDNEEVESKSHRVIVEMEKTLGEPLQKYF</sequence>
<evidence type="ECO:0000256" key="5">
    <source>
        <dbReference type="ARBA" id="ARBA00023242"/>
    </source>
</evidence>
<gene>
    <name evidence="9" type="ORF">LOTGIDRAFT_224297</name>
</gene>
<dbReference type="AlphaFoldDB" id="V4CMP7"/>
<dbReference type="STRING" id="225164.V4CMP7"/>
<keyword evidence="3 7" id="KW-0690">Ribosome biogenesis</keyword>
<dbReference type="CTD" id="20247206"/>
<feature type="domain" description="BP28 C-terminal" evidence="8">
    <location>
        <begin position="692"/>
        <end position="842"/>
    </location>
</feature>
<dbReference type="GO" id="GO:0000462">
    <property type="term" value="P:maturation of SSU-rRNA from tricistronic rRNA transcript (SSU-rRNA, 5.8S rRNA, LSU-rRNA)"/>
    <property type="evidence" value="ECO:0007669"/>
    <property type="project" value="TreeGrafter"/>
</dbReference>
<dbReference type="GO" id="GO:0045943">
    <property type="term" value="P:positive regulation of transcription by RNA polymerase I"/>
    <property type="evidence" value="ECO:0007669"/>
    <property type="project" value="TreeGrafter"/>
</dbReference>
<keyword evidence="6 7" id="KW-0687">Ribonucleoprotein</keyword>
<proteinExistence type="inferred from homology"/>
<name>V4CMP7_LOTGI</name>
<evidence type="ECO:0000256" key="6">
    <source>
        <dbReference type="ARBA" id="ARBA00023274"/>
    </source>
</evidence>
<dbReference type="GeneID" id="20247206"/>
<dbReference type="GO" id="GO:0034455">
    <property type="term" value="C:t-UTP complex"/>
    <property type="evidence" value="ECO:0007669"/>
    <property type="project" value="TreeGrafter"/>
</dbReference>
<keyword evidence="5 7" id="KW-0539">Nucleus</keyword>
<dbReference type="OMA" id="LPHIIQY"/>
<evidence type="ECO:0000256" key="7">
    <source>
        <dbReference type="RuleBase" id="RU367065"/>
    </source>
</evidence>
<dbReference type="InterPro" id="IPR012954">
    <property type="entry name" value="BP28_C_dom"/>
</dbReference>
<dbReference type="Pfam" id="PF23243">
    <property type="entry name" value="HEAT_HEATR1"/>
    <property type="match status" value="1"/>
</dbReference>
<dbReference type="RefSeq" id="XP_009045723.1">
    <property type="nucleotide sequence ID" value="XM_009047475.1"/>
</dbReference>
<dbReference type="Gene3D" id="1.25.10.10">
    <property type="entry name" value="Leucine-rich Repeat Variant"/>
    <property type="match status" value="1"/>
</dbReference>
<comment type="subcellular location">
    <subcellularLocation>
        <location evidence="1 7">Nucleus</location>
        <location evidence="1 7">Nucleolus</location>
    </subcellularLocation>
</comment>
<dbReference type="PANTHER" id="PTHR13457">
    <property type="entry name" value="BAP28"/>
    <property type="match status" value="1"/>
</dbReference>
<dbReference type="InterPro" id="IPR056473">
    <property type="entry name" value="HEAT_Utp10/HEAT1"/>
</dbReference>
<dbReference type="OrthoDB" id="31183at2759"/>
<dbReference type="GO" id="GO:0030686">
    <property type="term" value="C:90S preribosome"/>
    <property type="evidence" value="ECO:0007669"/>
    <property type="project" value="TreeGrafter"/>
</dbReference>
<dbReference type="SUPFAM" id="SSF48371">
    <property type="entry name" value="ARM repeat"/>
    <property type="match status" value="1"/>
</dbReference>
<dbReference type="KEGG" id="lgi:LOTGIDRAFT_224297"/>
<organism evidence="9 10">
    <name type="scientific">Lottia gigantea</name>
    <name type="common">Giant owl limpet</name>
    <dbReference type="NCBI Taxonomy" id="225164"/>
    <lineage>
        <taxon>Eukaryota</taxon>
        <taxon>Metazoa</taxon>
        <taxon>Spiralia</taxon>
        <taxon>Lophotrochozoa</taxon>
        <taxon>Mollusca</taxon>
        <taxon>Gastropoda</taxon>
        <taxon>Patellogastropoda</taxon>
        <taxon>Lottioidea</taxon>
        <taxon>Lottiidae</taxon>
        <taxon>Lottia</taxon>
    </lineage>
</organism>
<dbReference type="EMBL" id="KB199952">
    <property type="protein sequence ID" value="ESP03635.1"/>
    <property type="molecule type" value="Genomic_DNA"/>
</dbReference>
<dbReference type="HOGENOM" id="CLU_001128_1_0_1"/>
<dbReference type="SMART" id="SM01036">
    <property type="entry name" value="BP28CT"/>
    <property type="match status" value="1"/>
</dbReference>
<dbReference type="Proteomes" id="UP000030746">
    <property type="component" value="Unassembled WGS sequence"/>
</dbReference>
<dbReference type="InterPro" id="IPR040191">
    <property type="entry name" value="UTP10"/>
</dbReference>
<keyword evidence="4 7" id="KW-0698">rRNA processing</keyword>
<dbReference type="InterPro" id="IPR011989">
    <property type="entry name" value="ARM-like"/>
</dbReference>
<evidence type="ECO:0000256" key="1">
    <source>
        <dbReference type="ARBA" id="ARBA00004604"/>
    </source>
</evidence>
<evidence type="ECO:0000256" key="3">
    <source>
        <dbReference type="ARBA" id="ARBA00022517"/>
    </source>
</evidence>
<dbReference type="PANTHER" id="PTHR13457:SF1">
    <property type="entry name" value="HEAT REPEAT-CONTAINING PROTEIN 1"/>
    <property type="match status" value="1"/>
</dbReference>
<evidence type="ECO:0000313" key="10">
    <source>
        <dbReference type="Proteomes" id="UP000030746"/>
    </source>
</evidence>
<keyword evidence="10" id="KW-1185">Reference proteome</keyword>
<comment type="similarity">
    <text evidence="2 7">Belongs to the HEATR1/UTP10 family.</text>
</comment>
<dbReference type="GO" id="GO:0030515">
    <property type="term" value="F:snoRNA binding"/>
    <property type="evidence" value="ECO:0007669"/>
    <property type="project" value="TreeGrafter"/>
</dbReference>
<protein>
    <recommendedName>
        <fullName evidence="7">HEAT repeat-containing protein 1</fullName>
    </recommendedName>
</protein>
<evidence type="ECO:0000256" key="4">
    <source>
        <dbReference type="ARBA" id="ARBA00022552"/>
    </source>
</evidence>